<reference evidence="1 2" key="1">
    <citation type="submission" date="2024-02" db="EMBL/GenBank/DDBJ databases">
        <title>de novo genome assembly of Solanum bulbocastanum strain 11H21.</title>
        <authorList>
            <person name="Hosaka A.J."/>
        </authorList>
    </citation>
    <scope>NUCLEOTIDE SEQUENCE [LARGE SCALE GENOMIC DNA]</scope>
    <source>
        <tissue evidence="1">Young leaves</tissue>
    </source>
</reference>
<dbReference type="EMBL" id="JBANQN010000005">
    <property type="protein sequence ID" value="KAK6789522.1"/>
    <property type="molecule type" value="Genomic_DNA"/>
</dbReference>
<protein>
    <submittedName>
        <fullName evidence="1">Uncharacterized protein</fullName>
    </submittedName>
</protein>
<gene>
    <name evidence="1" type="ORF">RDI58_013322</name>
</gene>
<keyword evidence="2" id="KW-1185">Reference proteome</keyword>
<evidence type="ECO:0000313" key="1">
    <source>
        <dbReference type="EMBL" id="KAK6789522.1"/>
    </source>
</evidence>
<dbReference type="AlphaFoldDB" id="A0AAN8YEJ1"/>
<organism evidence="1 2">
    <name type="scientific">Solanum bulbocastanum</name>
    <name type="common">Wild potato</name>
    <dbReference type="NCBI Taxonomy" id="147425"/>
    <lineage>
        <taxon>Eukaryota</taxon>
        <taxon>Viridiplantae</taxon>
        <taxon>Streptophyta</taxon>
        <taxon>Embryophyta</taxon>
        <taxon>Tracheophyta</taxon>
        <taxon>Spermatophyta</taxon>
        <taxon>Magnoliopsida</taxon>
        <taxon>eudicotyledons</taxon>
        <taxon>Gunneridae</taxon>
        <taxon>Pentapetalae</taxon>
        <taxon>asterids</taxon>
        <taxon>lamiids</taxon>
        <taxon>Solanales</taxon>
        <taxon>Solanaceae</taxon>
        <taxon>Solanoideae</taxon>
        <taxon>Solaneae</taxon>
        <taxon>Solanum</taxon>
    </lineage>
</organism>
<accession>A0AAN8YEJ1</accession>
<dbReference type="Proteomes" id="UP001371456">
    <property type="component" value="Unassembled WGS sequence"/>
</dbReference>
<proteinExistence type="predicted"/>
<evidence type="ECO:0000313" key="2">
    <source>
        <dbReference type="Proteomes" id="UP001371456"/>
    </source>
</evidence>
<sequence>MYRAASSRLRALKLHESNRVLARFLCSTAVATKPSGGLFSWSVLEFSSSHRSHSEQVEQHCIGRVCS</sequence>
<comment type="caution">
    <text evidence="1">The sequence shown here is derived from an EMBL/GenBank/DDBJ whole genome shotgun (WGS) entry which is preliminary data.</text>
</comment>
<name>A0AAN8YEJ1_SOLBU</name>